<dbReference type="GO" id="GO:0017000">
    <property type="term" value="P:antibiotic biosynthetic process"/>
    <property type="evidence" value="ECO:0007669"/>
    <property type="project" value="InterPro"/>
</dbReference>
<comment type="subunit">
    <text evidence="4">Heterodimer of an alpha subunit and a beta subunit processed from the same precursor.</text>
</comment>
<evidence type="ECO:0000256" key="8">
    <source>
        <dbReference type="SAM" id="Phobius"/>
    </source>
</evidence>
<dbReference type="EMBL" id="JACHTE010000009">
    <property type="protein sequence ID" value="MBB1089367.1"/>
    <property type="molecule type" value="Genomic_DNA"/>
</dbReference>
<keyword evidence="8" id="KW-0472">Membrane</keyword>
<evidence type="ECO:0000313" key="10">
    <source>
        <dbReference type="Proteomes" id="UP000552587"/>
    </source>
</evidence>
<sequence>MGTAGAERVHATTTGRWRRRLAWTAAALVALVLLLALAGTALVRGSLPRLEGEASLPGLAAPARLDRDALGVATIEARSPADAMRALGYVHAQERYFEMDLMRRAAAGELAALFGPAAIDTDKRLRVHRMRDRARTYVAQFSAGHHDLLEAYVEGVNAGLDGLDVRPWPYLVLRQVPEQWRIEDSALVGYAMYFDLQDAANARELALWEMQPHLPPALWDLLTHAGSRWDAPLTGEAVGDAVLPAATALDLRLLAKPPAPAPHRLAPLQAPGSNNFAVSGDHTAHGGAIVADDMHLGLRAPNLWFRARLLYPDAAAPDGRVDASGFTLPGLPAVVVGSNGRVAWAFTNSYGDWLDWQQVPSCPDPAAPGCDARQWHEERIDVAGGDPVLLEVEETAWGPVIHRDPDGSALALRWVAHQPGALSVGLMDFLHARTVDDVLETANRAAIPAQNLLVGDRDGRIAWRLLGPLPERAATCDATPPERGTVLNPASACPPWPLQSSTGISLADPAEGRLWTANSRVVDGAMLSAVGDGGYALGARALQIRDALHSRDRFDEADLLAIQLDDRALFLERWWRLLQDEAARAGTPALGAVAVAAHEWTGRAAVDAVDYRLVRDWRNEVHARIAEGLTAPAQVALGDRFHMPKLPQLEGVAWPLVEQQPAHLLPARFDSWQALFEDAARALRAEAEAAGVPLGQRRWGERNTADICHPLQRALPALTRRWLCMPADPLPGDTDMPRVQAPDFGASERMVVAPGREDEGIAHMPGGQSGHPLSPYWGAGHDDWVHGRPSPFLPGDARHSLQLLPTTP</sequence>
<dbReference type="Gene3D" id="1.10.439.10">
    <property type="entry name" value="Penicillin Amidohydrolase, domain 1"/>
    <property type="match status" value="1"/>
</dbReference>
<evidence type="ECO:0000256" key="5">
    <source>
        <dbReference type="PIRSR" id="PIRSR001227-1"/>
    </source>
</evidence>
<dbReference type="AlphaFoldDB" id="A0A7W3U5K1"/>
<evidence type="ECO:0000256" key="3">
    <source>
        <dbReference type="ARBA" id="ARBA00023145"/>
    </source>
</evidence>
<accession>A0A7W3U5K1</accession>
<comment type="cofactor">
    <cofactor evidence="6">
        <name>Ca(2+)</name>
        <dbReference type="ChEBI" id="CHEBI:29108"/>
    </cofactor>
    <text evidence="6">Binds 1 Ca(2+) ion per dimer.</text>
</comment>
<keyword evidence="6" id="KW-0479">Metal-binding</keyword>
<dbReference type="CDD" id="cd03747">
    <property type="entry name" value="Ntn_PGA_like"/>
    <property type="match status" value="1"/>
</dbReference>
<gene>
    <name evidence="9" type="ORF">H4F99_12855</name>
</gene>
<feature type="binding site" evidence="6">
    <location>
        <position position="355"/>
    </location>
    <ligand>
        <name>Ca(2+)</name>
        <dbReference type="ChEBI" id="CHEBI:29108"/>
    </ligand>
</feature>
<name>A0A7W3U5K1_9GAMM</name>
<dbReference type="Pfam" id="PF01804">
    <property type="entry name" value="Penicil_amidase"/>
    <property type="match status" value="1"/>
</dbReference>
<evidence type="ECO:0000256" key="4">
    <source>
        <dbReference type="ARBA" id="ARBA00038735"/>
    </source>
</evidence>
<keyword evidence="8" id="KW-0812">Transmembrane</keyword>
<feature type="transmembrane region" description="Helical" evidence="8">
    <location>
        <begin position="21"/>
        <end position="43"/>
    </location>
</feature>
<comment type="caution">
    <text evidence="9">The sequence shown here is derived from an EMBL/GenBank/DDBJ whole genome shotgun (WGS) entry which is preliminary data.</text>
</comment>
<keyword evidence="2" id="KW-0378">Hydrolase</keyword>
<organism evidence="9 10">
    <name type="scientific">Marilutibacter penaei</name>
    <dbReference type="NCBI Taxonomy" id="2759900"/>
    <lineage>
        <taxon>Bacteria</taxon>
        <taxon>Pseudomonadati</taxon>
        <taxon>Pseudomonadota</taxon>
        <taxon>Gammaproteobacteria</taxon>
        <taxon>Lysobacterales</taxon>
        <taxon>Lysobacteraceae</taxon>
        <taxon>Marilutibacter</taxon>
    </lineage>
</organism>
<dbReference type="GO" id="GO:0016811">
    <property type="term" value="F:hydrolase activity, acting on carbon-nitrogen (but not peptide) bonds, in linear amides"/>
    <property type="evidence" value="ECO:0007669"/>
    <property type="project" value="InterPro"/>
</dbReference>
<keyword evidence="10" id="KW-1185">Reference proteome</keyword>
<keyword evidence="8" id="KW-1133">Transmembrane helix</keyword>
<comment type="similarity">
    <text evidence="1">Belongs to the peptidase S45 family.</text>
</comment>
<feature type="region of interest" description="Disordered" evidence="7">
    <location>
        <begin position="788"/>
        <end position="808"/>
    </location>
</feature>
<dbReference type="InterPro" id="IPR002692">
    <property type="entry name" value="S45"/>
</dbReference>
<dbReference type="PIRSF" id="PIRSF001227">
    <property type="entry name" value="Pen_acylase"/>
    <property type="match status" value="1"/>
</dbReference>
<keyword evidence="6" id="KW-0106">Calcium</keyword>
<dbReference type="Gene3D" id="2.30.120.10">
    <property type="match status" value="1"/>
</dbReference>
<evidence type="ECO:0000256" key="2">
    <source>
        <dbReference type="ARBA" id="ARBA00022801"/>
    </source>
</evidence>
<dbReference type="InterPro" id="IPR029055">
    <property type="entry name" value="Ntn_hydrolases_N"/>
</dbReference>
<dbReference type="PANTHER" id="PTHR34218:SF4">
    <property type="entry name" value="ACYL-HOMOSERINE LACTONE ACYLASE QUIP"/>
    <property type="match status" value="1"/>
</dbReference>
<feature type="active site" description="Nucleophile" evidence="5">
    <location>
        <position position="273"/>
    </location>
</feature>
<protein>
    <submittedName>
        <fullName evidence="9">Penicillin acylase family protein</fullName>
    </submittedName>
</protein>
<dbReference type="InterPro" id="IPR043146">
    <property type="entry name" value="Penicillin_amidase_N_B-knob"/>
</dbReference>
<feature type="binding site" evidence="6">
    <location>
        <position position="352"/>
    </location>
    <ligand>
        <name>Ca(2+)</name>
        <dbReference type="ChEBI" id="CHEBI:29108"/>
    </ligand>
</feature>
<dbReference type="Gene3D" id="3.60.20.10">
    <property type="entry name" value="Glutamine Phosphoribosylpyrophosphate, subunit 1, domain 1"/>
    <property type="match status" value="1"/>
</dbReference>
<keyword evidence="3" id="KW-0865">Zymogen</keyword>
<proteinExistence type="inferred from homology"/>
<reference evidence="9 10" key="1">
    <citation type="submission" date="2020-07" db="EMBL/GenBank/DDBJ databases">
        <authorList>
            <person name="Xu S."/>
            <person name="Li A."/>
        </authorList>
    </citation>
    <scope>NUCLEOTIDE SEQUENCE [LARGE SCALE GENOMIC DNA]</scope>
    <source>
        <strain evidence="9 10">SG-8</strain>
    </source>
</reference>
<dbReference type="Proteomes" id="UP000552587">
    <property type="component" value="Unassembled WGS sequence"/>
</dbReference>
<dbReference type="InterPro" id="IPR043147">
    <property type="entry name" value="Penicillin_amidase_A-knob"/>
</dbReference>
<evidence type="ECO:0000256" key="1">
    <source>
        <dbReference type="ARBA" id="ARBA00006586"/>
    </source>
</evidence>
<dbReference type="RefSeq" id="WP_182670308.1">
    <property type="nucleotide sequence ID" value="NZ_JACHTE010000009.1"/>
</dbReference>
<dbReference type="SUPFAM" id="SSF56235">
    <property type="entry name" value="N-terminal nucleophile aminohydrolases (Ntn hydrolases)"/>
    <property type="match status" value="1"/>
</dbReference>
<evidence type="ECO:0000313" key="9">
    <source>
        <dbReference type="EMBL" id="MBB1089367.1"/>
    </source>
</evidence>
<dbReference type="InterPro" id="IPR014395">
    <property type="entry name" value="Pen/GL7ACA/AHL_acylase"/>
</dbReference>
<dbReference type="PANTHER" id="PTHR34218">
    <property type="entry name" value="PEPTIDASE S45 PENICILLIN AMIDASE"/>
    <property type="match status" value="1"/>
</dbReference>
<dbReference type="GO" id="GO:0046872">
    <property type="term" value="F:metal ion binding"/>
    <property type="evidence" value="ECO:0007669"/>
    <property type="project" value="UniProtKB-KW"/>
</dbReference>
<dbReference type="Gene3D" id="1.10.1400.10">
    <property type="match status" value="1"/>
</dbReference>
<evidence type="ECO:0000256" key="7">
    <source>
        <dbReference type="SAM" id="MobiDB-lite"/>
    </source>
</evidence>
<evidence type="ECO:0000256" key="6">
    <source>
        <dbReference type="PIRSR" id="PIRSR001227-2"/>
    </source>
</evidence>
<feature type="binding site" evidence="6">
    <location>
        <position position="204"/>
    </location>
    <ligand>
        <name>Ca(2+)</name>
        <dbReference type="ChEBI" id="CHEBI:29108"/>
    </ligand>
</feature>
<dbReference type="InterPro" id="IPR023343">
    <property type="entry name" value="Penicillin_amidase_dom1"/>
</dbReference>